<dbReference type="InterPro" id="IPR003439">
    <property type="entry name" value="ABC_transporter-like_ATP-bd"/>
</dbReference>
<comment type="similarity">
    <text evidence="1">Belongs to the ABC transporter superfamily.</text>
</comment>
<reference evidence="6 7" key="1">
    <citation type="submission" date="2016-10" db="EMBL/GenBank/DDBJ databases">
        <authorList>
            <person name="de Groot N.N."/>
        </authorList>
    </citation>
    <scope>NUCLEOTIDE SEQUENCE [LARGE SCALE GENOMIC DNA]</scope>
    <source>
        <strain evidence="6 7">CGMCC 1.3442</strain>
    </source>
</reference>
<keyword evidence="4 6" id="KW-0067">ATP-binding</keyword>
<keyword evidence="2" id="KW-0813">Transport</keyword>
<evidence type="ECO:0000256" key="1">
    <source>
        <dbReference type="ARBA" id="ARBA00005417"/>
    </source>
</evidence>
<dbReference type="InterPro" id="IPR027417">
    <property type="entry name" value="P-loop_NTPase"/>
</dbReference>
<organism evidence="6 7">
    <name type="scientific">Tenuibacillus multivorans</name>
    <dbReference type="NCBI Taxonomy" id="237069"/>
    <lineage>
        <taxon>Bacteria</taxon>
        <taxon>Bacillati</taxon>
        <taxon>Bacillota</taxon>
        <taxon>Bacilli</taxon>
        <taxon>Bacillales</taxon>
        <taxon>Bacillaceae</taxon>
        <taxon>Tenuibacillus</taxon>
    </lineage>
</organism>
<dbReference type="InterPro" id="IPR017871">
    <property type="entry name" value="ABC_transporter-like_CS"/>
</dbReference>
<dbReference type="SMART" id="SM00382">
    <property type="entry name" value="AAA"/>
    <property type="match status" value="1"/>
</dbReference>
<dbReference type="PROSITE" id="PS00211">
    <property type="entry name" value="ABC_TRANSPORTER_1"/>
    <property type="match status" value="1"/>
</dbReference>
<dbReference type="Proteomes" id="UP000199334">
    <property type="component" value="Unassembled WGS sequence"/>
</dbReference>
<evidence type="ECO:0000259" key="5">
    <source>
        <dbReference type="PROSITE" id="PS50893"/>
    </source>
</evidence>
<dbReference type="FunFam" id="3.40.50.300:FF:000016">
    <property type="entry name" value="Oligopeptide ABC transporter ATP-binding component"/>
    <property type="match status" value="1"/>
</dbReference>
<keyword evidence="7" id="KW-1185">Reference proteome</keyword>
<dbReference type="PROSITE" id="PS50893">
    <property type="entry name" value="ABC_TRANSPORTER_2"/>
    <property type="match status" value="1"/>
</dbReference>
<dbReference type="GO" id="GO:0055085">
    <property type="term" value="P:transmembrane transport"/>
    <property type="evidence" value="ECO:0007669"/>
    <property type="project" value="UniProtKB-ARBA"/>
</dbReference>
<evidence type="ECO:0000256" key="4">
    <source>
        <dbReference type="ARBA" id="ARBA00022840"/>
    </source>
</evidence>
<dbReference type="GO" id="GO:0015833">
    <property type="term" value="P:peptide transport"/>
    <property type="evidence" value="ECO:0007669"/>
    <property type="project" value="InterPro"/>
</dbReference>
<dbReference type="PANTHER" id="PTHR43776">
    <property type="entry name" value="TRANSPORT ATP-BINDING PROTEIN"/>
    <property type="match status" value="1"/>
</dbReference>
<dbReference type="EMBL" id="FNIG01000001">
    <property type="protein sequence ID" value="SDM79283.1"/>
    <property type="molecule type" value="Genomic_DNA"/>
</dbReference>
<dbReference type="GO" id="GO:0016887">
    <property type="term" value="F:ATP hydrolysis activity"/>
    <property type="evidence" value="ECO:0007669"/>
    <property type="project" value="InterPro"/>
</dbReference>
<dbReference type="CDD" id="cd03257">
    <property type="entry name" value="ABC_NikE_OppD_transporters"/>
    <property type="match status" value="1"/>
</dbReference>
<dbReference type="InterPro" id="IPR013563">
    <property type="entry name" value="Oligopep_ABC_C"/>
</dbReference>
<name>A0A1G9W4Q6_9BACI</name>
<dbReference type="STRING" id="237069.SAMN05216498_0595"/>
<dbReference type="AlphaFoldDB" id="A0A1G9W4Q6"/>
<evidence type="ECO:0000256" key="3">
    <source>
        <dbReference type="ARBA" id="ARBA00022741"/>
    </source>
</evidence>
<dbReference type="PANTHER" id="PTHR43776:SF7">
    <property type="entry name" value="D,D-DIPEPTIDE TRANSPORT ATP-BINDING PROTEIN DDPF-RELATED"/>
    <property type="match status" value="1"/>
</dbReference>
<evidence type="ECO:0000256" key="2">
    <source>
        <dbReference type="ARBA" id="ARBA00022448"/>
    </source>
</evidence>
<evidence type="ECO:0000313" key="6">
    <source>
        <dbReference type="EMBL" id="SDM79283.1"/>
    </source>
</evidence>
<feature type="domain" description="ABC transporter" evidence="5">
    <location>
        <begin position="6"/>
        <end position="251"/>
    </location>
</feature>
<protein>
    <submittedName>
        <fullName evidence="6">Peptide/nickel transport system ATP-binding protein</fullName>
    </submittedName>
</protein>
<dbReference type="Gene3D" id="3.40.50.300">
    <property type="entry name" value="P-loop containing nucleotide triphosphate hydrolases"/>
    <property type="match status" value="1"/>
</dbReference>
<dbReference type="GO" id="GO:0005524">
    <property type="term" value="F:ATP binding"/>
    <property type="evidence" value="ECO:0007669"/>
    <property type="project" value="UniProtKB-KW"/>
</dbReference>
<dbReference type="InterPro" id="IPR003593">
    <property type="entry name" value="AAA+_ATPase"/>
</dbReference>
<keyword evidence="3" id="KW-0547">Nucleotide-binding</keyword>
<gene>
    <name evidence="6" type="ORF">SAMN05216498_0595</name>
</gene>
<dbReference type="NCBIfam" id="TIGR01727">
    <property type="entry name" value="oligo_HPY"/>
    <property type="match status" value="1"/>
</dbReference>
<dbReference type="InterPro" id="IPR050319">
    <property type="entry name" value="ABC_transp_ATP-bind"/>
</dbReference>
<accession>A0A1G9W4Q6</accession>
<dbReference type="Pfam" id="PF00005">
    <property type="entry name" value="ABC_tran"/>
    <property type="match status" value="1"/>
</dbReference>
<dbReference type="OrthoDB" id="9802264at2"/>
<sequence>MGNELLKVKNLKKYFKISKKQTLKAVDDISFNIRKGETFGVVGESGCGKSTAGRTILTLYDKTDGQVLYDDIDVHSIPEQERFKLFRNMQMIFQDPYASLNPRSTVKEIISEPMEIHGLYKGEKERLHRVYQLLEEVGLNKEHATRYPHEFSGGQRQRIGIARALALEPEFIICDEPISALDVSVQAQIINLLSKLQKEKDLTYLFIAHDLSMVRHISDRIAVMYLGHIVELTNSKTLYDEPLHPYTNALLSAVPIPDPKIEKTRTRVLLEGDLPSPLDPPSGCVFRTRCPLAQDICAHQKPKLVEVEEGRHVACHLYDPDIYEMDANDVTTLSP</sequence>
<dbReference type="RefSeq" id="WP_093855118.1">
    <property type="nucleotide sequence ID" value="NZ_BJVZ01000034.1"/>
</dbReference>
<dbReference type="SUPFAM" id="SSF52540">
    <property type="entry name" value="P-loop containing nucleoside triphosphate hydrolases"/>
    <property type="match status" value="1"/>
</dbReference>
<proteinExistence type="inferred from homology"/>
<evidence type="ECO:0000313" key="7">
    <source>
        <dbReference type="Proteomes" id="UP000199334"/>
    </source>
</evidence>
<dbReference type="Pfam" id="PF08352">
    <property type="entry name" value="oligo_HPY"/>
    <property type="match status" value="1"/>
</dbReference>